<evidence type="ECO:0000313" key="1">
    <source>
        <dbReference type="EMBL" id="ADK68249.1"/>
    </source>
</evidence>
<dbReference type="NCBIfam" id="TIGR01484">
    <property type="entry name" value="HAD-SF-IIB"/>
    <property type="match status" value="1"/>
</dbReference>
<dbReference type="Gene3D" id="3.30.1240.10">
    <property type="match status" value="1"/>
</dbReference>
<dbReference type="PANTHER" id="PTHR10000:SF8">
    <property type="entry name" value="HAD SUPERFAMILY HYDROLASE-LIKE, TYPE 3"/>
    <property type="match status" value="1"/>
</dbReference>
<dbReference type="SUPFAM" id="SSF56784">
    <property type="entry name" value="HAD-like"/>
    <property type="match status" value="1"/>
</dbReference>
<dbReference type="STRING" id="633147.Olsu_1139"/>
<dbReference type="InterPro" id="IPR036412">
    <property type="entry name" value="HAD-like_sf"/>
</dbReference>
<protein>
    <submittedName>
        <fullName evidence="1">HAD-superfamily hydrolase, subfamily IIB</fullName>
    </submittedName>
</protein>
<organism evidence="1 2">
    <name type="scientific">Olsenella uli (strain ATCC 49627 / DSM 7084 / CCUG 31166 / CIP 109912 / JCM 12494 / LMG 11480 / NCIMB 702895 / VPI D76D-27C)</name>
    <name type="common">Lactobacillus uli</name>
    <dbReference type="NCBI Taxonomy" id="633147"/>
    <lineage>
        <taxon>Bacteria</taxon>
        <taxon>Bacillati</taxon>
        <taxon>Actinomycetota</taxon>
        <taxon>Coriobacteriia</taxon>
        <taxon>Coriobacteriales</taxon>
        <taxon>Atopobiaceae</taxon>
        <taxon>Olsenella</taxon>
    </lineage>
</organism>
<dbReference type="Pfam" id="PF08282">
    <property type="entry name" value="Hydrolase_3"/>
    <property type="match status" value="1"/>
</dbReference>
<sequence length="288" mass="31085">MIKLVLCDIDGTLLPFGHTSISTRTMSAIAELRDAGIEFGPASGREPVDLRSFFHGHASCYATGIMANGKMINVDGKRVKDISVDHAGIVRLVEYARSHDGCVVVYVPSVDGNGIKTVDRQVVGVTEAEFERAVAQYEIAFDAHVTSEVPDVPIATVGYMHFGATSEMGALRDELSALCPQFDFVRPSPTFFDVLPHGWTKASALPILEEYLGIAREEVVFFGDSENDLAMMRAVPNSFAVSNGTDSARATARYHIGDAADDSVAKVLESLARNHGRLSIPEDALPRA</sequence>
<dbReference type="RefSeq" id="WP_013252001.1">
    <property type="nucleotide sequence ID" value="NC_014363.1"/>
</dbReference>
<dbReference type="Gene3D" id="3.40.50.1000">
    <property type="entry name" value="HAD superfamily/HAD-like"/>
    <property type="match status" value="1"/>
</dbReference>
<keyword evidence="1" id="KW-0378">Hydrolase</keyword>
<evidence type="ECO:0000313" key="2">
    <source>
        <dbReference type="Proteomes" id="UP000000333"/>
    </source>
</evidence>
<dbReference type="OrthoDB" id="3186192at2"/>
<dbReference type="AlphaFoldDB" id="E1QVU6"/>
<dbReference type="KEGG" id="ols:Olsu_1139"/>
<name>E1QVU6_OLSUV</name>
<keyword evidence="2" id="KW-1185">Reference proteome</keyword>
<dbReference type="Proteomes" id="UP000000333">
    <property type="component" value="Chromosome"/>
</dbReference>
<accession>E1QVU6</accession>
<dbReference type="PANTHER" id="PTHR10000">
    <property type="entry name" value="PHOSPHOSERINE PHOSPHATASE"/>
    <property type="match status" value="1"/>
</dbReference>
<reference evidence="1 2" key="1">
    <citation type="journal article" date="2010" name="Stand. Genomic Sci.">
        <title>Complete genome sequence of Olsenella uli type strain (VPI D76D-27C).</title>
        <authorList>
            <person name="Goker M."/>
            <person name="Held B."/>
            <person name="Lucas S."/>
            <person name="Nolan M."/>
            <person name="Yasawong M."/>
            <person name="Glavina Del Rio T."/>
            <person name="Tice H."/>
            <person name="Cheng J.F."/>
            <person name="Bruce D."/>
            <person name="Detter J.C."/>
            <person name="Tapia R."/>
            <person name="Han C."/>
            <person name="Goodwin L."/>
            <person name="Pitluck S."/>
            <person name="Liolios K."/>
            <person name="Ivanova N."/>
            <person name="Mavromatis K."/>
            <person name="Mikhailova N."/>
            <person name="Pati A."/>
            <person name="Chen A."/>
            <person name="Palaniappan K."/>
            <person name="Land M."/>
            <person name="Hauser L."/>
            <person name="Chang Y.J."/>
            <person name="Jeffries C.D."/>
            <person name="Rohde M."/>
            <person name="Sikorski J."/>
            <person name="Pukall R."/>
            <person name="Woyke T."/>
            <person name="Bristow J."/>
            <person name="Eisen J.A."/>
            <person name="Markowitz V."/>
            <person name="Hugenholtz P."/>
            <person name="Kyrpides N.C."/>
            <person name="Klenk H.P."/>
            <person name="Lapidus A."/>
        </authorList>
    </citation>
    <scope>NUCLEOTIDE SEQUENCE [LARGE SCALE GENOMIC DNA]</scope>
    <source>
        <strain evidence="2">ATCC 49627 / DSM 7084 / CIP 109912 / JCM 12494 / NCIMB 702895 / VPI D76D-27C</strain>
    </source>
</reference>
<dbReference type="GO" id="GO:0005829">
    <property type="term" value="C:cytosol"/>
    <property type="evidence" value="ECO:0007669"/>
    <property type="project" value="TreeGrafter"/>
</dbReference>
<dbReference type="HOGENOM" id="CLU_044146_7_0_11"/>
<dbReference type="SFLD" id="SFLDG01140">
    <property type="entry name" value="C2.B:_Phosphomannomutase_and_P"/>
    <property type="match status" value="1"/>
</dbReference>
<dbReference type="InterPro" id="IPR006379">
    <property type="entry name" value="HAD-SF_hydro_IIB"/>
</dbReference>
<dbReference type="GO" id="GO:0000287">
    <property type="term" value="F:magnesium ion binding"/>
    <property type="evidence" value="ECO:0007669"/>
    <property type="project" value="TreeGrafter"/>
</dbReference>
<dbReference type="eggNOG" id="COG0561">
    <property type="taxonomic scope" value="Bacteria"/>
</dbReference>
<dbReference type="GeneID" id="78512561"/>
<proteinExistence type="predicted"/>
<dbReference type="EMBL" id="CP002106">
    <property type="protein sequence ID" value="ADK68249.1"/>
    <property type="molecule type" value="Genomic_DNA"/>
</dbReference>
<dbReference type="InterPro" id="IPR023214">
    <property type="entry name" value="HAD_sf"/>
</dbReference>
<dbReference type="GO" id="GO:0016791">
    <property type="term" value="F:phosphatase activity"/>
    <property type="evidence" value="ECO:0007669"/>
    <property type="project" value="UniProtKB-ARBA"/>
</dbReference>
<gene>
    <name evidence="1" type="ordered locus">Olsu_1139</name>
</gene>
<dbReference type="SFLD" id="SFLDS00003">
    <property type="entry name" value="Haloacid_Dehalogenase"/>
    <property type="match status" value="1"/>
</dbReference>